<sequence>MSDVKVNPDSAPVGTFGVHKENAIAIRKSLAPRYDVVHNCTDPDAAFTELPALFSGDQSVRPSNGIGSNSEGSNIRIPKIMICGGDVPPEQKQRLYALIKEKADGVKFVEVDREKMVAGIKSGRPVPEVVTELLLEELDKLK</sequence>
<dbReference type="EMBL" id="LFJN01000029">
    <property type="protein sequence ID" value="KPI36635.1"/>
    <property type="molecule type" value="Genomic_DNA"/>
</dbReference>
<protein>
    <submittedName>
        <fullName evidence="1">Uncharacterized protein</fullName>
    </submittedName>
</protein>
<dbReference type="OrthoDB" id="3649348at2759"/>
<dbReference type="VEuPathDB" id="FungiDB:AB675_10085"/>
<dbReference type="AlphaFoldDB" id="A0A0N1GZJ6"/>
<name>A0A0N1GZJ6_9EURO</name>
<evidence type="ECO:0000313" key="1">
    <source>
        <dbReference type="EMBL" id="KPI36635.1"/>
    </source>
</evidence>
<accession>A0A0N1GZJ6</accession>
<organism evidence="1 2">
    <name type="scientific">Cyphellophora attinorum</name>
    <dbReference type="NCBI Taxonomy" id="1664694"/>
    <lineage>
        <taxon>Eukaryota</taxon>
        <taxon>Fungi</taxon>
        <taxon>Dikarya</taxon>
        <taxon>Ascomycota</taxon>
        <taxon>Pezizomycotina</taxon>
        <taxon>Eurotiomycetes</taxon>
        <taxon>Chaetothyriomycetidae</taxon>
        <taxon>Chaetothyriales</taxon>
        <taxon>Cyphellophoraceae</taxon>
        <taxon>Cyphellophora</taxon>
    </lineage>
</organism>
<dbReference type="GeneID" id="28730709"/>
<reference evidence="1 2" key="1">
    <citation type="submission" date="2015-06" db="EMBL/GenBank/DDBJ databases">
        <title>Draft genome of the ant-associated black yeast Phialophora attae CBS 131958.</title>
        <authorList>
            <person name="Moreno L.F."/>
            <person name="Stielow B.J."/>
            <person name="de Hoog S."/>
            <person name="Vicente V.A."/>
            <person name="Weiss V.A."/>
            <person name="de Vries M."/>
            <person name="Cruz L.M."/>
            <person name="Souza E.M."/>
        </authorList>
    </citation>
    <scope>NUCLEOTIDE SEQUENCE [LARGE SCALE GENOMIC DNA]</scope>
    <source>
        <strain evidence="1 2">CBS 131958</strain>
    </source>
</reference>
<dbReference type="Proteomes" id="UP000038010">
    <property type="component" value="Unassembled WGS sequence"/>
</dbReference>
<dbReference type="RefSeq" id="XP_017996598.1">
    <property type="nucleotide sequence ID" value="XM_018138829.1"/>
</dbReference>
<gene>
    <name evidence="1" type="ORF">AB675_10085</name>
</gene>
<proteinExistence type="predicted"/>
<comment type="caution">
    <text evidence="1">The sequence shown here is derived from an EMBL/GenBank/DDBJ whole genome shotgun (WGS) entry which is preliminary data.</text>
</comment>
<keyword evidence="2" id="KW-1185">Reference proteome</keyword>
<evidence type="ECO:0000313" key="2">
    <source>
        <dbReference type="Proteomes" id="UP000038010"/>
    </source>
</evidence>